<proteinExistence type="predicted"/>
<reference evidence="1" key="1">
    <citation type="submission" date="2021-06" db="EMBL/GenBank/DDBJ databases">
        <authorList>
            <person name="Kallberg Y."/>
            <person name="Tangrot J."/>
            <person name="Rosling A."/>
        </authorList>
    </citation>
    <scope>NUCLEOTIDE SEQUENCE</scope>
    <source>
        <strain evidence="1">MT106</strain>
    </source>
</reference>
<protein>
    <submittedName>
        <fullName evidence="1">899_t:CDS:1</fullName>
    </submittedName>
</protein>
<dbReference type="OrthoDB" id="2448523at2759"/>
<keyword evidence="2" id="KW-1185">Reference proteome</keyword>
<evidence type="ECO:0000313" key="1">
    <source>
        <dbReference type="EMBL" id="CAG8688973.1"/>
    </source>
</evidence>
<organism evidence="1 2">
    <name type="scientific">Ambispora gerdemannii</name>
    <dbReference type="NCBI Taxonomy" id="144530"/>
    <lineage>
        <taxon>Eukaryota</taxon>
        <taxon>Fungi</taxon>
        <taxon>Fungi incertae sedis</taxon>
        <taxon>Mucoromycota</taxon>
        <taxon>Glomeromycotina</taxon>
        <taxon>Glomeromycetes</taxon>
        <taxon>Archaeosporales</taxon>
        <taxon>Ambisporaceae</taxon>
        <taxon>Ambispora</taxon>
    </lineage>
</organism>
<feature type="non-terminal residue" evidence="1">
    <location>
        <position position="275"/>
    </location>
</feature>
<accession>A0A9N9ES44</accession>
<dbReference type="Proteomes" id="UP000789831">
    <property type="component" value="Unassembled WGS sequence"/>
</dbReference>
<gene>
    <name evidence="1" type="ORF">AGERDE_LOCUS13031</name>
</gene>
<dbReference type="AlphaFoldDB" id="A0A9N9ES44"/>
<comment type="caution">
    <text evidence="1">The sequence shown here is derived from an EMBL/GenBank/DDBJ whole genome shotgun (WGS) entry which is preliminary data.</text>
</comment>
<dbReference type="EMBL" id="CAJVPL010013569">
    <property type="protein sequence ID" value="CAG8688973.1"/>
    <property type="molecule type" value="Genomic_DNA"/>
</dbReference>
<name>A0A9N9ES44_9GLOM</name>
<sequence>MVIDEDYRGVPVAFILFSAPHRSNRTSAGYDSDILHKLLKQWKHFLEKDSMVEFKPKMNYVFSIRQYISNAKKVLMHQVEQCKEQLSNQCLGVLEGAVKFCTYLEEVWLGELIYGWCSSGRKHIAKECGIELRYLPTTNNHLESFNNTLKSIHLTQYQHQGRRLRVDSLVVCLIKFIIPDVLLKRKLNHRLAEQLQERKEKYSQNDLIKIPHHEFETCAFQVPSPQRDSDAKVIIEKGLISYFEENAKELFVWIRSQRMENTTYIVQLMPPASTS</sequence>
<evidence type="ECO:0000313" key="2">
    <source>
        <dbReference type="Proteomes" id="UP000789831"/>
    </source>
</evidence>